<keyword evidence="5 7" id="KW-0648">Protein biosynthesis</keyword>
<dbReference type="InterPro" id="IPR020061">
    <property type="entry name" value="Glu_tRNA_lig_a-bdl"/>
</dbReference>
<keyword evidence="6 7" id="KW-0030">Aminoacyl-tRNA synthetase</keyword>
<dbReference type="SUPFAM" id="SSF48163">
    <property type="entry name" value="An anticodon-binding domain of class I aminoacyl-tRNA synthetases"/>
    <property type="match status" value="1"/>
</dbReference>
<keyword evidence="2 7" id="KW-0436">Ligase</keyword>
<evidence type="ECO:0000313" key="11">
    <source>
        <dbReference type="Proteomes" id="UP001275932"/>
    </source>
</evidence>
<reference evidence="10 11" key="1">
    <citation type="submission" date="2022-03" db="EMBL/GenBank/DDBJ databases">
        <title>Novel taxa within the pig intestine.</title>
        <authorList>
            <person name="Wylensek D."/>
            <person name="Bishof K."/>
            <person name="Afrizal A."/>
            <person name="Clavel T."/>
        </authorList>
    </citation>
    <scope>NUCLEOTIDE SEQUENCE [LARGE SCALE GENOMIC DNA]</scope>
    <source>
        <strain evidence="10 11">CLA-KB-P66</strain>
    </source>
</reference>
<dbReference type="HAMAP" id="MF_00022">
    <property type="entry name" value="Glu_tRNA_synth_type1"/>
    <property type="match status" value="1"/>
</dbReference>
<keyword evidence="11" id="KW-1185">Reference proteome</keyword>
<evidence type="ECO:0000256" key="4">
    <source>
        <dbReference type="ARBA" id="ARBA00022840"/>
    </source>
</evidence>
<evidence type="ECO:0000259" key="9">
    <source>
        <dbReference type="Pfam" id="PF19269"/>
    </source>
</evidence>
<protein>
    <recommendedName>
        <fullName evidence="7">Glutamate--tRNA ligase</fullName>
        <ecNumber evidence="7">6.1.1.17</ecNumber>
    </recommendedName>
    <alternativeName>
        <fullName evidence="7">Glutamyl-tRNA synthetase</fullName>
        <shortName evidence="7">GluRS</shortName>
    </alternativeName>
</protein>
<evidence type="ECO:0000256" key="3">
    <source>
        <dbReference type="ARBA" id="ARBA00022741"/>
    </source>
</evidence>
<feature type="short sequence motif" description="'KMSKS' region" evidence="7">
    <location>
        <begin position="207"/>
        <end position="211"/>
    </location>
</feature>
<comment type="function">
    <text evidence="7">Catalyzes the attachment of glutamate to tRNA(Glu) in a two-step reaction: glutamate is first activated by ATP to form Glu-AMP and then transferred to the acceptor end of tRNA(Glu).</text>
</comment>
<dbReference type="Proteomes" id="UP001275932">
    <property type="component" value="Unassembled WGS sequence"/>
</dbReference>
<dbReference type="InterPro" id="IPR020058">
    <property type="entry name" value="Glu/Gln-tRNA-synth_Ib_cat-dom"/>
</dbReference>
<dbReference type="EMBL" id="JALBUT010000001">
    <property type="protein sequence ID" value="MDX8414838.1"/>
    <property type="molecule type" value="Genomic_DNA"/>
</dbReference>
<dbReference type="InterPro" id="IPR020751">
    <property type="entry name" value="aa-tRNA-synth_I_codon-bd_sub2"/>
</dbReference>
<keyword evidence="7" id="KW-0963">Cytoplasm</keyword>
<evidence type="ECO:0000256" key="5">
    <source>
        <dbReference type="ARBA" id="ARBA00022917"/>
    </source>
</evidence>
<feature type="domain" description="Glutamyl/glutaminyl-tRNA synthetase class Ib catalytic" evidence="8">
    <location>
        <begin position="114"/>
        <end position="275"/>
    </location>
</feature>
<feature type="domain" description="Aminoacyl-tRNA synthetase class I anticodon-binding" evidence="9">
    <location>
        <begin position="308"/>
        <end position="433"/>
    </location>
</feature>
<dbReference type="InterPro" id="IPR045462">
    <property type="entry name" value="aa-tRNA-synth_I_cd-bd"/>
</dbReference>
<dbReference type="SUPFAM" id="SSF52374">
    <property type="entry name" value="Nucleotidylyl transferase"/>
    <property type="match status" value="1"/>
</dbReference>
<comment type="catalytic activity">
    <reaction evidence="7">
        <text>tRNA(Glu) + L-glutamate + ATP = L-glutamyl-tRNA(Glu) + AMP + diphosphate</text>
        <dbReference type="Rhea" id="RHEA:23540"/>
        <dbReference type="Rhea" id="RHEA-COMP:9663"/>
        <dbReference type="Rhea" id="RHEA-COMP:9680"/>
        <dbReference type="ChEBI" id="CHEBI:29985"/>
        <dbReference type="ChEBI" id="CHEBI:30616"/>
        <dbReference type="ChEBI" id="CHEBI:33019"/>
        <dbReference type="ChEBI" id="CHEBI:78442"/>
        <dbReference type="ChEBI" id="CHEBI:78520"/>
        <dbReference type="ChEBI" id="CHEBI:456215"/>
        <dbReference type="EC" id="6.1.1.17"/>
    </reaction>
</comment>
<dbReference type="PANTHER" id="PTHR43311">
    <property type="entry name" value="GLUTAMATE--TRNA LIGASE"/>
    <property type="match status" value="1"/>
</dbReference>
<proteinExistence type="inferred from homology"/>
<dbReference type="Pfam" id="PF19269">
    <property type="entry name" value="Anticodon_2"/>
    <property type="match status" value="1"/>
</dbReference>
<evidence type="ECO:0000259" key="8">
    <source>
        <dbReference type="Pfam" id="PF00749"/>
    </source>
</evidence>
<comment type="subunit">
    <text evidence="7">Monomer.</text>
</comment>
<feature type="short sequence motif" description="'HIGH' region" evidence="7">
    <location>
        <begin position="11"/>
        <end position="21"/>
    </location>
</feature>
<feature type="domain" description="Glutamyl/glutaminyl-tRNA synthetase class Ib catalytic" evidence="8">
    <location>
        <begin position="5"/>
        <end position="107"/>
    </location>
</feature>
<dbReference type="RefSeq" id="WP_370396284.1">
    <property type="nucleotide sequence ID" value="NZ_JALBUT010000001.1"/>
</dbReference>
<dbReference type="InterPro" id="IPR008925">
    <property type="entry name" value="aa_tRNA-synth_I_cd-bd_sf"/>
</dbReference>
<dbReference type="PRINTS" id="PR00987">
    <property type="entry name" value="TRNASYNTHGLU"/>
</dbReference>
<dbReference type="Gene3D" id="1.10.10.350">
    <property type="match status" value="1"/>
</dbReference>
<name>A0ABU4WGG6_9BACT</name>
<evidence type="ECO:0000256" key="6">
    <source>
        <dbReference type="ARBA" id="ARBA00023146"/>
    </source>
</evidence>
<organism evidence="10 11">
    <name type="scientific">Intestinicryptomonas porci</name>
    <dbReference type="NCBI Taxonomy" id="2926320"/>
    <lineage>
        <taxon>Bacteria</taxon>
        <taxon>Pseudomonadati</taxon>
        <taxon>Verrucomicrobiota</taxon>
        <taxon>Opitutia</taxon>
        <taxon>Opitutales</taxon>
        <taxon>Intestinicryptomonaceae</taxon>
        <taxon>Intestinicryptomonas</taxon>
    </lineage>
</organism>
<dbReference type="Gene3D" id="1.10.1160.10">
    <property type="entry name" value="Glutamyl-trna Synthetase, Domain 2"/>
    <property type="match status" value="1"/>
</dbReference>
<sequence>MSGKTRVRFAPSPTGFFHIGSARTALFNWLYARHTGGTFVLRIEDTDKERNSQAFLDVIMDSMRWLGLDWDEGPEVGGNYGPYFQSRRDDIYLQYLEILRKKGRAYDKDGAVFFKVSGEKQVLHDAVYGDVERLEEKDFPIFRSNGTPVFHFVNVVDDICMEITNVIRGQDHLTNTNKHIELFKAFDAPMPQFAHIPLILKSEGSGKMSKRDRGALIEEYQQKLFLPEAVRNYLCLLGWNPKNGKEIMPIDEIISLFDFKGIVHSNARFDEKKMAHFNMEHIRALPIEKFSELACKAMENSGVNLAGGKDYIERVFKLAQPKAASMETFASLVSYFFTEDFAFDEAAKERVFKKGNAIERMRGAVEILSTVPSFDGDSIHAAFEKKAEELGIKFTEFFPPLRFAISGVASGPDLMPMLEVLGREKVVARLKKYLENA</sequence>
<evidence type="ECO:0000256" key="1">
    <source>
        <dbReference type="ARBA" id="ARBA00007894"/>
    </source>
</evidence>
<keyword evidence="4 7" id="KW-0067">ATP-binding</keyword>
<dbReference type="CDD" id="cd00808">
    <property type="entry name" value="GluRS_core"/>
    <property type="match status" value="1"/>
</dbReference>
<comment type="caution">
    <text evidence="10">The sequence shown here is derived from an EMBL/GenBank/DDBJ whole genome shotgun (WGS) entry which is preliminary data.</text>
</comment>
<keyword evidence="3 7" id="KW-0547">Nucleotide-binding</keyword>
<feature type="binding site" evidence="7">
    <location>
        <position position="210"/>
    </location>
    <ligand>
        <name>ATP</name>
        <dbReference type="ChEBI" id="CHEBI:30616"/>
    </ligand>
</feature>
<comment type="subcellular location">
    <subcellularLocation>
        <location evidence="7">Cytoplasm</location>
    </subcellularLocation>
</comment>
<evidence type="ECO:0000256" key="2">
    <source>
        <dbReference type="ARBA" id="ARBA00022598"/>
    </source>
</evidence>
<dbReference type="EC" id="6.1.1.17" evidence="7"/>
<evidence type="ECO:0000313" key="10">
    <source>
        <dbReference type="EMBL" id="MDX8414838.1"/>
    </source>
</evidence>
<dbReference type="Gene3D" id="3.40.50.620">
    <property type="entry name" value="HUPs"/>
    <property type="match status" value="2"/>
</dbReference>
<comment type="caution">
    <text evidence="7">Lacks conserved residue(s) required for the propagation of feature annotation.</text>
</comment>
<evidence type="ECO:0000256" key="7">
    <source>
        <dbReference type="HAMAP-Rule" id="MF_00022"/>
    </source>
</evidence>
<dbReference type="InterPro" id="IPR033910">
    <property type="entry name" value="GluRS_core"/>
</dbReference>
<comment type="similarity">
    <text evidence="1 7">Belongs to the class-I aminoacyl-tRNA synthetase family. Glutamate--tRNA ligase type 1 subfamily.</text>
</comment>
<dbReference type="GO" id="GO:0016874">
    <property type="term" value="F:ligase activity"/>
    <property type="evidence" value="ECO:0007669"/>
    <property type="project" value="UniProtKB-KW"/>
</dbReference>
<dbReference type="InterPro" id="IPR014729">
    <property type="entry name" value="Rossmann-like_a/b/a_fold"/>
</dbReference>
<dbReference type="PANTHER" id="PTHR43311:SF2">
    <property type="entry name" value="GLUTAMATE--TRNA LIGASE, MITOCHONDRIAL-RELATED"/>
    <property type="match status" value="1"/>
</dbReference>
<dbReference type="Gene3D" id="3.90.800.10">
    <property type="entry name" value="Glutamyl-tRNA Synthetase, Domain 3"/>
    <property type="match status" value="1"/>
</dbReference>
<dbReference type="InterPro" id="IPR049940">
    <property type="entry name" value="GluQ/Sye"/>
</dbReference>
<dbReference type="Pfam" id="PF00749">
    <property type="entry name" value="tRNA-synt_1c"/>
    <property type="match status" value="2"/>
</dbReference>
<dbReference type="InterPro" id="IPR004527">
    <property type="entry name" value="Glu-tRNA-ligase_bac/mito"/>
</dbReference>
<dbReference type="InterPro" id="IPR000924">
    <property type="entry name" value="Glu/Gln-tRNA-synth"/>
</dbReference>
<gene>
    <name evidence="7" type="primary">gltX</name>
    <name evidence="10" type="ORF">MOX91_01375</name>
</gene>
<accession>A0ABU4WGG6</accession>